<evidence type="ECO:0000256" key="1">
    <source>
        <dbReference type="SAM" id="MobiDB-lite"/>
    </source>
</evidence>
<evidence type="ECO:0000313" key="2">
    <source>
        <dbReference type="EMBL" id="KAK4391501.1"/>
    </source>
</evidence>
<keyword evidence="3" id="KW-1185">Reference proteome</keyword>
<dbReference type="Proteomes" id="UP001289374">
    <property type="component" value="Unassembled WGS sequence"/>
</dbReference>
<sequence length="116" mass="13631">MGVGEEIYTEERGLKKYYVSKFMMYQMIEGRSVAKQTHEIINFEHALYDAKMKLPETFPVKSILDKFSKSWKSFGMTLKHQKGRFSLDDLMVAISTNEEHRNPTHKMSDEHQPRAN</sequence>
<evidence type="ECO:0000313" key="3">
    <source>
        <dbReference type="Proteomes" id="UP001289374"/>
    </source>
</evidence>
<reference evidence="2" key="1">
    <citation type="submission" date="2020-06" db="EMBL/GenBank/DDBJ databases">
        <authorList>
            <person name="Li T."/>
            <person name="Hu X."/>
            <person name="Zhang T."/>
            <person name="Song X."/>
            <person name="Zhang H."/>
            <person name="Dai N."/>
            <person name="Sheng W."/>
            <person name="Hou X."/>
            <person name="Wei L."/>
        </authorList>
    </citation>
    <scope>NUCLEOTIDE SEQUENCE</scope>
    <source>
        <strain evidence="2">K16</strain>
        <tissue evidence="2">Leaf</tissue>
    </source>
</reference>
<reference evidence="2" key="2">
    <citation type="journal article" date="2024" name="Plant">
        <title>Genomic evolution and insights into agronomic trait innovations of Sesamum species.</title>
        <authorList>
            <person name="Miao H."/>
            <person name="Wang L."/>
            <person name="Qu L."/>
            <person name="Liu H."/>
            <person name="Sun Y."/>
            <person name="Le M."/>
            <person name="Wang Q."/>
            <person name="Wei S."/>
            <person name="Zheng Y."/>
            <person name="Lin W."/>
            <person name="Duan Y."/>
            <person name="Cao H."/>
            <person name="Xiong S."/>
            <person name="Wang X."/>
            <person name="Wei L."/>
            <person name="Li C."/>
            <person name="Ma Q."/>
            <person name="Ju M."/>
            <person name="Zhao R."/>
            <person name="Li G."/>
            <person name="Mu C."/>
            <person name="Tian Q."/>
            <person name="Mei H."/>
            <person name="Zhang T."/>
            <person name="Gao T."/>
            <person name="Zhang H."/>
        </authorList>
    </citation>
    <scope>NUCLEOTIDE SEQUENCE</scope>
    <source>
        <strain evidence="2">K16</strain>
    </source>
</reference>
<dbReference type="PANTHER" id="PTHR47592:SF27">
    <property type="entry name" value="OS08G0421700 PROTEIN"/>
    <property type="match status" value="1"/>
</dbReference>
<dbReference type="PANTHER" id="PTHR47592">
    <property type="entry name" value="PBF68 PROTEIN"/>
    <property type="match status" value="1"/>
</dbReference>
<accession>A0AAE1WE29</accession>
<dbReference type="Pfam" id="PF14223">
    <property type="entry name" value="Retrotran_gag_2"/>
    <property type="match status" value="1"/>
</dbReference>
<organism evidence="2 3">
    <name type="scientific">Sesamum angolense</name>
    <dbReference type="NCBI Taxonomy" id="2727404"/>
    <lineage>
        <taxon>Eukaryota</taxon>
        <taxon>Viridiplantae</taxon>
        <taxon>Streptophyta</taxon>
        <taxon>Embryophyta</taxon>
        <taxon>Tracheophyta</taxon>
        <taxon>Spermatophyta</taxon>
        <taxon>Magnoliopsida</taxon>
        <taxon>eudicotyledons</taxon>
        <taxon>Gunneridae</taxon>
        <taxon>Pentapetalae</taxon>
        <taxon>asterids</taxon>
        <taxon>lamiids</taxon>
        <taxon>Lamiales</taxon>
        <taxon>Pedaliaceae</taxon>
        <taxon>Sesamum</taxon>
    </lineage>
</organism>
<gene>
    <name evidence="2" type="ORF">Sango_1927900</name>
</gene>
<dbReference type="AlphaFoldDB" id="A0AAE1WE29"/>
<comment type="caution">
    <text evidence="2">The sequence shown here is derived from an EMBL/GenBank/DDBJ whole genome shotgun (WGS) entry which is preliminary data.</text>
</comment>
<dbReference type="EMBL" id="JACGWL010000011">
    <property type="protein sequence ID" value="KAK4391501.1"/>
    <property type="molecule type" value="Genomic_DNA"/>
</dbReference>
<protein>
    <submittedName>
        <fullName evidence="2">Uncharacterized protein</fullName>
    </submittedName>
</protein>
<proteinExistence type="predicted"/>
<feature type="region of interest" description="Disordered" evidence="1">
    <location>
        <begin position="97"/>
        <end position="116"/>
    </location>
</feature>
<name>A0AAE1WE29_9LAMI</name>